<comment type="subcellular location">
    <subcellularLocation>
        <location evidence="1 8">Cytoplasm</location>
    </subcellularLocation>
</comment>
<dbReference type="GO" id="GO:0006400">
    <property type="term" value="P:tRNA modification"/>
    <property type="evidence" value="ECO:0007669"/>
    <property type="project" value="UniProtKB-UniRule"/>
</dbReference>
<keyword evidence="4 8" id="KW-0819">tRNA processing</keyword>
<dbReference type="SUPFAM" id="SSF52402">
    <property type="entry name" value="Adenine nucleotide alpha hydrolases-like"/>
    <property type="match status" value="1"/>
</dbReference>
<dbReference type="InterPro" id="IPR012795">
    <property type="entry name" value="tRNA_Ile_lys_synt_N"/>
</dbReference>
<protein>
    <recommendedName>
        <fullName evidence="8">tRNA(Ile)-lysidine synthase</fullName>
        <ecNumber evidence="8">6.3.4.19</ecNumber>
    </recommendedName>
    <alternativeName>
        <fullName evidence="8">tRNA(Ile)-2-lysyl-cytidine synthase</fullName>
    </alternativeName>
    <alternativeName>
        <fullName evidence="8">tRNA(Ile)-lysidine synthetase</fullName>
    </alternativeName>
</protein>
<dbReference type="InterPro" id="IPR012094">
    <property type="entry name" value="tRNA_Ile_lys_synt"/>
</dbReference>
<dbReference type="CDD" id="cd01992">
    <property type="entry name" value="TilS_N"/>
    <property type="match status" value="1"/>
</dbReference>
<comment type="function">
    <text evidence="8">Ligates lysine onto the cytidine present at position 34 of the AUA codon-specific tRNA(Ile) that contains the anticodon CAU, in an ATP-dependent manner. Cytidine is converted to lysidine, thus changing the amino acid specificity of the tRNA from methionine to isoleucine.</text>
</comment>
<dbReference type="PANTHER" id="PTHR43033">
    <property type="entry name" value="TRNA(ILE)-LYSIDINE SYNTHASE-RELATED"/>
    <property type="match status" value="1"/>
</dbReference>
<dbReference type="Gene3D" id="3.40.50.620">
    <property type="entry name" value="HUPs"/>
    <property type="match status" value="1"/>
</dbReference>
<name>A0A318HPK6_9BACT</name>
<organism evidence="10 11">
    <name type="scientific">Hoylesella shahii DSM 15611 = JCM 12083</name>
    <dbReference type="NCBI Taxonomy" id="1122991"/>
    <lineage>
        <taxon>Bacteria</taxon>
        <taxon>Pseudomonadati</taxon>
        <taxon>Bacteroidota</taxon>
        <taxon>Bacteroidia</taxon>
        <taxon>Bacteroidales</taxon>
        <taxon>Prevotellaceae</taxon>
        <taxon>Hoylesella</taxon>
    </lineage>
</organism>
<evidence type="ECO:0000256" key="7">
    <source>
        <dbReference type="ARBA" id="ARBA00048539"/>
    </source>
</evidence>
<evidence type="ECO:0000259" key="9">
    <source>
        <dbReference type="SMART" id="SM00977"/>
    </source>
</evidence>
<dbReference type="SMART" id="SM00977">
    <property type="entry name" value="TilS_C"/>
    <property type="match status" value="1"/>
</dbReference>
<dbReference type="EMBL" id="QJJX01000050">
    <property type="protein sequence ID" value="PXX18272.1"/>
    <property type="molecule type" value="Genomic_DNA"/>
</dbReference>
<comment type="domain">
    <text evidence="8">The N-terminal region contains the highly conserved SGGXDS motif, predicted to be a P-loop motif involved in ATP binding.</text>
</comment>
<dbReference type="AlphaFoldDB" id="A0A318HPK6"/>
<dbReference type="InterPro" id="IPR014729">
    <property type="entry name" value="Rossmann-like_a/b/a_fold"/>
</dbReference>
<proteinExistence type="inferred from homology"/>
<dbReference type="PANTHER" id="PTHR43033:SF1">
    <property type="entry name" value="TRNA(ILE)-LYSIDINE SYNTHASE-RELATED"/>
    <property type="match status" value="1"/>
</dbReference>
<evidence type="ECO:0000256" key="3">
    <source>
        <dbReference type="ARBA" id="ARBA00022598"/>
    </source>
</evidence>
<dbReference type="HAMAP" id="MF_01161">
    <property type="entry name" value="tRNA_Ile_lys_synt"/>
    <property type="match status" value="1"/>
</dbReference>
<dbReference type="EC" id="6.3.4.19" evidence="8"/>
<dbReference type="InterPro" id="IPR012796">
    <property type="entry name" value="Lysidine-tRNA-synth_C"/>
</dbReference>
<evidence type="ECO:0000256" key="4">
    <source>
        <dbReference type="ARBA" id="ARBA00022694"/>
    </source>
</evidence>
<comment type="catalytic activity">
    <reaction evidence="7 8">
        <text>cytidine(34) in tRNA(Ile2) + L-lysine + ATP = lysidine(34) in tRNA(Ile2) + AMP + diphosphate + H(+)</text>
        <dbReference type="Rhea" id="RHEA:43744"/>
        <dbReference type="Rhea" id="RHEA-COMP:10625"/>
        <dbReference type="Rhea" id="RHEA-COMP:10670"/>
        <dbReference type="ChEBI" id="CHEBI:15378"/>
        <dbReference type="ChEBI" id="CHEBI:30616"/>
        <dbReference type="ChEBI" id="CHEBI:32551"/>
        <dbReference type="ChEBI" id="CHEBI:33019"/>
        <dbReference type="ChEBI" id="CHEBI:82748"/>
        <dbReference type="ChEBI" id="CHEBI:83665"/>
        <dbReference type="ChEBI" id="CHEBI:456215"/>
        <dbReference type="EC" id="6.3.4.19"/>
    </reaction>
</comment>
<keyword evidence="3 8" id="KW-0436">Ligase</keyword>
<evidence type="ECO:0000256" key="2">
    <source>
        <dbReference type="ARBA" id="ARBA00022490"/>
    </source>
</evidence>
<accession>A0A318HPK6</accession>
<evidence type="ECO:0000256" key="5">
    <source>
        <dbReference type="ARBA" id="ARBA00022741"/>
    </source>
</evidence>
<dbReference type="GO" id="GO:0032267">
    <property type="term" value="F:tRNA(Ile)-lysidine synthase activity"/>
    <property type="evidence" value="ECO:0007669"/>
    <property type="project" value="UniProtKB-EC"/>
</dbReference>
<evidence type="ECO:0000256" key="6">
    <source>
        <dbReference type="ARBA" id="ARBA00022840"/>
    </source>
</evidence>
<dbReference type="NCBIfam" id="TIGR02432">
    <property type="entry name" value="lysidine_TilS_N"/>
    <property type="match status" value="1"/>
</dbReference>
<keyword evidence="2 8" id="KW-0963">Cytoplasm</keyword>
<keyword evidence="5 8" id="KW-0547">Nucleotide-binding</keyword>
<dbReference type="GO" id="GO:0005524">
    <property type="term" value="F:ATP binding"/>
    <property type="evidence" value="ECO:0007669"/>
    <property type="project" value="UniProtKB-UniRule"/>
</dbReference>
<evidence type="ECO:0000256" key="1">
    <source>
        <dbReference type="ARBA" id="ARBA00004496"/>
    </source>
</evidence>
<comment type="caution">
    <text evidence="10">The sequence shown here is derived from an EMBL/GenBank/DDBJ whole genome shotgun (WGS) entry which is preliminary data.</text>
</comment>
<evidence type="ECO:0000313" key="11">
    <source>
        <dbReference type="Proteomes" id="UP000248314"/>
    </source>
</evidence>
<feature type="binding site" evidence="8">
    <location>
        <begin position="28"/>
        <end position="33"/>
    </location>
    <ligand>
        <name>ATP</name>
        <dbReference type="ChEBI" id="CHEBI:30616"/>
    </ligand>
</feature>
<evidence type="ECO:0000256" key="8">
    <source>
        <dbReference type="HAMAP-Rule" id="MF_01161"/>
    </source>
</evidence>
<gene>
    <name evidence="8" type="primary">tilS</name>
    <name evidence="10" type="ORF">EJ73_02614</name>
</gene>
<keyword evidence="11" id="KW-1185">Reference proteome</keyword>
<dbReference type="InterPro" id="IPR011063">
    <property type="entry name" value="TilS/TtcA_N"/>
</dbReference>
<dbReference type="STRING" id="1122991.GCA_000613445_00439"/>
<dbReference type="GO" id="GO:0005737">
    <property type="term" value="C:cytoplasm"/>
    <property type="evidence" value="ECO:0007669"/>
    <property type="project" value="UniProtKB-SubCell"/>
</dbReference>
<comment type="similarity">
    <text evidence="8">Belongs to the tRNA(Ile)-lysidine synthase family.</text>
</comment>
<evidence type="ECO:0000313" key="10">
    <source>
        <dbReference type="EMBL" id="PXX18272.1"/>
    </source>
</evidence>
<reference evidence="10 11" key="1">
    <citation type="submission" date="2018-05" db="EMBL/GenBank/DDBJ databases">
        <title>Genomic Encyclopedia of Type Strains, Phase I: the one thousand microbial genomes (KMG-I) project.</title>
        <authorList>
            <person name="Kyrpides N."/>
        </authorList>
    </citation>
    <scope>NUCLEOTIDE SEQUENCE [LARGE SCALE GENOMIC DNA]</scope>
    <source>
        <strain evidence="10 11">DSM 15611</strain>
    </source>
</reference>
<sequence>MYIEREVTKFIAKHRLLSPQGRYLVALSGGADSVALFRILLRLGLQIEAVHCNFKLRGEESLRDEIFCANLCKEHGVAFHTVHFDTAEYAAFHKLSIEMAARELRYNHFEKLRHDLDMDGICVGHHKDDNVETMLINLLRGTGLNGLTGMMPRNGWVIRPLLQVAHADLQDYLQGMGQTYVTDSTNFTTDYTRNKIRLQLIPLLTEINEASTKNITKTIERLVEAEKVFNPAIETYAKEVTILKDEEPRWRLGIAIDKLMQTPSPQYVLFQLIHKLGFTPAQIEQIAQNDNQQTGKMWHSANHTLVVDRQILLIEQSVTPAELTRTMLLPEVGTYVFSQNVRLRITKCTKTETFRPSKLAHCVHLDASNIVFPLVLRHIKTADRFVPFGMKSSKLVSDFLTDRKRSYFDKQRQLALFDKSGALIWLVGERTDNRFRVNENTNEVLQLECLIS</sequence>
<dbReference type="Pfam" id="PF01171">
    <property type="entry name" value="ATP_bind_3"/>
    <property type="match status" value="1"/>
</dbReference>
<dbReference type="Proteomes" id="UP000248314">
    <property type="component" value="Unassembled WGS sequence"/>
</dbReference>
<feature type="domain" description="Lysidine-tRNA(Ile) synthetase C-terminal" evidence="9">
    <location>
        <begin position="374"/>
        <end position="447"/>
    </location>
</feature>
<keyword evidence="6 8" id="KW-0067">ATP-binding</keyword>